<evidence type="ECO:0000256" key="3">
    <source>
        <dbReference type="ARBA" id="ARBA00023274"/>
    </source>
</evidence>
<evidence type="ECO:0000313" key="5">
    <source>
        <dbReference type="Proteomes" id="UP001140074"/>
    </source>
</evidence>
<protein>
    <recommendedName>
        <fullName evidence="6">50S ribosomal protein L35</fullName>
    </recommendedName>
</protein>
<dbReference type="GO" id="GO:0006412">
    <property type="term" value="P:translation"/>
    <property type="evidence" value="ECO:0007669"/>
    <property type="project" value="InterPro"/>
</dbReference>
<comment type="similarity">
    <text evidence="1">Belongs to the bacterial ribosomal protein bL35 family.</text>
</comment>
<sequence length="101" mass="11497">MFGSILSTLRTTVQRLVPATTTLLPTLGGPQTQAIRGMAKLKTHKGTAKRWKAIDKGLYQRRQTGLRHKNLRLRSDIRRGKHAPVVCTEGQKWHLDRLLPY</sequence>
<dbReference type="AlphaFoldDB" id="A0A9W8IKP8"/>
<evidence type="ECO:0000256" key="2">
    <source>
        <dbReference type="ARBA" id="ARBA00022980"/>
    </source>
</evidence>
<dbReference type="InterPro" id="IPR021137">
    <property type="entry name" value="Ribosomal_bL35-like"/>
</dbReference>
<keyword evidence="2" id="KW-0689">Ribosomal protein</keyword>
<evidence type="ECO:0000256" key="1">
    <source>
        <dbReference type="ARBA" id="ARBA00006598"/>
    </source>
</evidence>
<dbReference type="InterPro" id="IPR037229">
    <property type="entry name" value="Ribosomal_bL35_sf"/>
</dbReference>
<keyword evidence="3" id="KW-0687">Ribonucleoprotein</keyword>
<dbReference type="Pfam" id="PF01632">
    <property type="entry name" value="Ribosomal_L35p"/>
    <property type="match status" value="1"/>
</dbReference>
<dbReference type="Gene3D" id="4.10.410.60">
    <property type="match status" value="1"/>
</dbReference>
<proteinExistence type="inferred from homology"/>
<dbReference type="SUPFAM" id="SSF143034">
    <property type="entry name" value="L35p-like"/>
    <property type="match status" value="1"/>
</dbReference>
<dbReference type="GO" id="GO:1990904">
    <property type="term" value="C:ribonucleoprotein complex"/>
    <property type="evidence" value="ECO:0007669"/>
    <property type="project" value="UniProtKB-KW"/>
</dbReference>
<dbReference type="GO" id="GO:0003735">
    <property type="term" value="F:structural constituent of ribosome"/>
    <property type="evidence" value="ECO:0007669"/>
    <property type="project" value="InterPro"/>
</dbReference>
<accession>A0A9W8IKP8</accession>
<name>A0A9W8IKP8_9FUNG</name>
<reference evidence="4" key="1">
    <citation type="submission" date="2022-07" db="EMBL/GenBank/DDBJ databases">
        <title>Phylogenomic reconstructions and comparative analyses of Kickxellomycotina fungi.</title>
        <authorList>
            <person name="Reynolds N.K."/>
            <person name="Stajich J.E."/>
            <person name="Barry K."/>
            <person name="Grigoriev I.V."/>
            <person name="Crous P."/>
            <person name="Smith M.E."/>
        </authorList>
    </citation>
    <scope>NUCLEOTIDE SEQUENCE</scope>
    <source>
        <strain evidence="4">RSA 476</strain>
    </source>
</reference>
<comment type="caution">
    <text evidence="4">The sequence shown here is derived from an EMBL/GenBank/DDBJ whole genome shotgun (WGS) entry which is preliminary data.</text>
</comment>
<dbReference type="EMBL" id="JANBUY010000052">
    <property type="protein sequence ID" value="KAJ2865795.1"/>
    <property type="molecule type" value="Genomic_DNA"/>
</dbReference>
<gene>
    <name evidence="4" type="ORF">GGH94_002005</name>
</gene>
<evidence type="ECO:0008006" key="6">
    <source>
        <dbReference type="Google" id="ProtNLM"/>
    </source>
</evidence>
<dbReference type="Proteomes" id="UP001140074">
    <property type="component" value="Unassembled WGS sequence"/>
</dbReference>
<keyword evidence="5" id="KW-1185">Reference proteome</keyword>
<dbReference type="GO" id="GO:0005840">
    <property type="term" value="C:ribosome"/>
    <property type="evidence" value="ECO:0007669"/>
    <property type="project" value="UniProtKB-KW"/>
</dbReference>
<organism evidence="4 5">
    <name type="scientific">Coemansia aciculifera</name>
    <dbReference type="NCBI Taxonomy" id="417176"/>
    <lineage>
        <taxon>Eukaryota</taxon>
        <taxon>Fungi</taxon>
        <taxon>Fungi incertae sedis</taxon>
        <taxon>Zoopagomycota</taxon>
        <taxon>Kickxellomycotina</taxon>
        <taxon>Kickxellomycetes</taxon>
        <taxon>Kickxellales</taxon>
        <taxon>Kickxellaceae</taxon>
        <taxon>Coemansia</taxon>
    </lineage>
</organism>
<evidence type="ECO:0000313" key="4">
    <source>
        <dbReference type="EMBL" id="KAJ2865795.1"/>
    </source>
</evidence>